<protein>
    <recommendedName>
        <fullName evidence="2">Nucleotide-binding protein QJ043_02650</fullName>
    </recommendedName>
</protein>
<name>A0ABT6ZKC4_9ACTN</name>
<comment type="caution">
    <text evidence="3">The sequence shown here is derived from an EMBL/GenBank/DDBJ whole genome shotgun (WGS) entry which is preliminary data.</text>
</comment>
<evidence type="ECO:0000256" key="2">
    <source>
        <dbReference type="HAMAP-Rule" id="MF_00632"/>
    </source>
</evidence>
<evidence type="ECO:0000313" key="3">
    <source>
        <dbReference type="EMBL" id="MDJ1128983.1"/>
    </source>
</evidence>
<proteinExistence type="inferred from homology"/>
<dbReference type="Proteomes" id="UP001431693">
    <property type="component" value="Unassembled WGS sequence"/>
</dbReference>
<dbReference type="InterPro" id="IPR036183">
    <property type="entry name" value="YajQ-like_sf"/>
</dbReference>
<dbReference type="EMBL" id="JASJEX010000001">
    <property type="protein sequence ID" value="MDJ1128983.1"/>
    <property type="molecule type" value="Genomic_DNA"/>
</dbReference>
<dbReference type="Pfam" id="PF04461">
    <property type="entry name" value="YajQ"/>
    <property type="match status" value="1"/>
</dbReference>
<dbReference type="HAMAP" id="MF_00632">
    <property type="entry name" value="UPF0234"/>
    <property type="match status" value="1"/>
</dbReference>
<keyword evidence="4" id="KW-1185">Reference proteome</keyword>
<evidence type="ECO:0000256" key="1">
    <source>
        <dbReference type="ARBA" id="ARBA00022741"/>
    </source>
</evidence>
<dbReference type="PANTHER" id="PTHR30476:SF0">
    <property type="entry name" value="UPF0234 PROTEIN YAJQ"/>
    <property type="match status" value="1"/>
</dbReference>
<dbReference type="SUPFAM" id="SSF89963">
    <property type="entry name" value="YajQ-like"/>
    <property type="match status" value="2"/>
</dbReference>
<keyword evidence="1 2" id="KW-0547">Nucleotide-binding</keyword>
<dbReference type="CDD" id="cd11740">
    <property type="entry name" value="YajQ_like"/>
    <property type="match status" value="1"/>
</dbReference>
<gene>
    <name evidence="3" type="ORF">QJ043_02650</name>
</gene>
<dbReference type="PANTHER" id="PTHR30476">
    <property type="entry name" value="UPF0234 PROTEIN YAJQ"/>
    <property type="match status" value="1"/>
</dbReference>
<comment type="function">
    <text evidence="2">Nucleotide-binding protein.</text>
</comment>
<reference evidence="3" key="1">
    <citation type="submission" date="2023-05" db="EMBL/GenBank/DDBJ databases">
        <title>[olsenella] sp. nov., isolated from a pig farm feces dump.</title>
        <authorList>
            <person name="Chang Y.-H."/>
        </authorList>
    </citation>
    <scope>NUCLEOTIDE SEQUENCE</scope>
    <source>
        <strain evidence="3">YH-ols2217</strain>
    </source>
</reference>
<dbReference type="Gene3D" id="3.30.70.990">
    <property type="entry name" value="YajQ-like, domain 2"/>
    <property type="match status" value="1"/>
</dbReference>
<accession>A0ABT6ZKC4</accession>
<sequence>MAKDSSFDVVSTVDLQEVDNAVQQAARELTQRYDLKGSGATLELSKPDKTITVTAPADFVARQVIDLLNGRLHRRGVDLKAVAWSDPQTIGGGKVRLVGTVVMGIDQPTAKAISKAVRDKKLKCKVTVEDEKVRVSSPSKDTLQQVIAFLRDQDFGIPLQFVNYR</sequence>
<dbReference type="RefSeq" id="WP_283712619.1">
    <property type="nucleotide sequence ID" value="NZ_JASJEW010000001.1"/>
</dbReference>
<organism evidence="3 4">
    <name type="scientific">Kribbibacterium absianum</name>
    <dbReference type="NCBI Taxonomy" id="3044210"/>
    <lineage>
        <taxon>Bacteria</taxon>
        <taxon>Bacillati</taxon>
        <taxon>Actinomycetota</taxon>
        <taxon>Coriobacteriia</taxon>
        <taxon>Coriobacteriales</taxon>
        <taxon>Kribbibacteriaceae</taxon>
        <taxon>Kribbibacterium</taxon>
    </lineage>
</organism>
<comment type="similarity">
    <text evidence="2">Belongs to the YajQ family.</text>
</comment>
<evidence type="ECO:0000313" key="4">
    <source>
        <dbReference type="Proteomes" id="UP001431693"/>
    </source>
</evidence>
<dbReference type="InterPro" id="IPR035570">
    <property type="entry name" value="UPF0234_N"/>
</dbReference>
<dbReference type="InterPro" id="IPR007551">
    <property type="entry name" value="YajQ/Smlt4090-like"/>
</dbReference>
<dbReference type="NCBIfam" id="NF003819">
    <property type="entry name" value="PRK05412.1"/>
    <property type="match status" value="1"/>
</dbReference>